<dbReference type="EMBL" id="CP001146">
    <property type="protein sequence ID" value="ACI19354.1"/>
    <property type="molecule type" value="Genomic_DNA"/>
</dbReference>
<evidence type="ECO:0000313" key="3">
    <source>
        <dbReference type="Proteomes" id="UP000001733"/>
    </source>
</evidence>
<sequence length="250" mass="28946">MLGILYKEMKQFRKFLYISLFYSIFFLFVFNTTIVKGEDNLFRIPHIVREMANSPNTKIFFSNFVSKLINYIPIGTMIFVGTFHITLLFITEYYTKNIIPLLSTPLTLVDFWLGKVIYVSLAIYVMSLSSLFGLLLYLILLGVSVRITLQNVFHIIVVAPIINFGILSFIGCLSLLFVDKLIPTRILITYAYSILFIAFFYFMEPDKLERIHFLLKPNLIFILAGLVLFIISYYLVKNTSIEKILQKGSS</sequence>
<name>B5YBY9_DICT6</name>
<accession>B5YBY9</accession>
<keyword evidence="3" id="KW-1185">Reference proteome</keyword>
<feature type="transmembrane region" description="Helical" evidence="1">
    <location>
        <begin position="71"/>
        <end position="95"/>
    </location>
</feature>
<reference evidence="2 3" key="1">
    <citation type="journal article" date="2014" name="Genome Announc.">
        <title>Complete Genome Sequence of the Extreme Thermophile Dictyoglomus thermophilum H-6-12.</title>
        <authorList>
            <person name="Coil D.A."/>
            <person name="Badger J.H."/>
            <person name="Forberger H.C."/>
            <person name="Riggs F."/>
            <person name="Madupu R."/>
            <person name="Fedorova N."/>
            <person name="Ward N."/>
            <person name="Robb F.T."/>
            <person name="Eisen J.A."/>
        </authorList>
    </citation>
    <scope>NUCLEOTIDE SEQUENCE [LARGE SCALE GENOMIC DNA]</scope>
    <source>
        <strain evidence="3">ATCC 35947 / DSM 3960 / H-6-12</strain>
    </source>
</reference>
<feature type="transmembrane region" description="Helical" evidence="1">
    <location>
        <begin position="215"/>
        <end position="236"/>
    </location>
</feature>
<evidence type="ECO:0000313" key="2">
    <source>
        <dbReference type="EMBL" id="ACI19354.1"/>
    </source>
</evidence>
<evidence type="ECO:0000256" key="1">
    <source>
        <dbReference type="SAM" id="Phobius"/>
    </source>
</evidence>
<protein>
    <submittedName>
        <fullName evidence="2">Membrane protein, putative</fullName>
    </submittedName>
</protein>
<feature type="transmembrane region" description="Helical" evidence="1">
    <location>
        <begin position="116"/>
        <end position="140"/>
    </location>
</feature>
<keyword evidence="1" id="KW-0472">Membrane</keyword>
<feature type="transmembrane region" description="Helical" evidence="1">
    <location>
        <begin position="15"/>
        <end position="35"/>
    </location>
</feature>
<dbReference type="PaxDb" id="309799-DICTH_0214"/>
<gene>
    <name evidence="2" type="ordered locus">DICTH_0214</name>
</gene>
<keyword evidence="1" id="KW-0812">Transmembrane</keyword>
<dbReference type="Proteomes" id="UP000001733">
    <property type="component" value="Chromosome"/>
</dbReference>
<dbReference type="AlphaFoldDB" id="B5YBY9"/>
<dbReference type="STRING" id="309799.DICTH_0214"/>
<feature type="transmembrane region" description="Helical" evidence="1">
    <location>
        <begin position="152"/>
        <end position="178"/>
    </location>
</feature>
<dbReference type="RefSeq" id="WP_012547986.1">
    <property type="nucleotide sequence ID" value="NC_011297.1"/>
</dbReference>
<proteinExistence type="predicted"/>
<feature type="transmembrane region" description="Helical" evidence="1">
    <location>
        <begin position="185"/>
        <end position="203"/>
    </location>
</feature>
<keyword evidence="1" id="KW-1133">Transmembrane helix</keyword>
<dbReference type="KEGG" id="dth:DICTH_0214"/>
<organism evidence="2 3">
    <name type="scientific">Dictyoglomus thermophilum (strain ATCC 35947 / DSM 3960 / H-6-12)</name>
    <dbReference type="NCBI Taxonomy" id="309799"/>
    <lineage>
        <taxon>Bacteria</taxon>
        <taxon>Pseudomonadati</taxon>
        <taxon>Dictyoglomota</taxon>
        <taxon>Dictyoglomia</taxon>
        <taxon>Dictyoglomales</taxon>
        <taxon>Dictyoglomaceae</taxon>
        <taxon>Dictyoglomus</taxon>
    </lineage>
</organism>
<dbReference type="HOGENOM" id="CLU_1110051_0_0_0"/>